<protein>
    <submittedName>
        <fullName evidence="2">Uncharacterized protein</fullName>
    </submittedName>
</protein>
<accession>A0A2Q4T5D4</accession>
<evidence type="ECO:0000313" key="2">
    <source>
        <dbReference type="EnsemblMetazoa" id="CJA37874.1"/>
    </source>
</evidence>
<reference evidence="3" key="1">
    <citation type="submission" date="2010-08" db="EMBL/GenBank/DDBJ databases">
        <authorList>
            <consortium name="Caenorhabditis japonica Sequencing Consortium"/>
            <person name="Wilson R.K."/>
        </authorList>
    </citation>
    <scope>NUCLEOTIDE SEQUENCE [LARGE SCALE GENOMIC DNA]</scope>
    <source>
        <strain evidence="3">DF5081</strain>
    </source>
</reference>
<name>A0A2Q4T5D4_CAEJA</name>
<organism evidence="2 3">
    <name type="scientific">Caenorhabditis japonica</name>
    <dbReference type="NCBI Taxonomy" id="281687"/>
    <lineage>
        <taxon>Eukaryota</taxon>
        <taxon>Metazoa</taxon>
        <taxon>Ecdysozoa</taxon>
        <taxon>Nematoda</taxon>
        <taxon>Chromadorea</taxon>
        <taxon>Rhabditida</taxon>
        <taxon>Rhabditina</taxon>
        <taxon>Rhabditomorpha</taxon>
        <taxon>Rhabditoidea</taxon>
        <taxon>Rhabditidae</taxon>
        <taxon>Peloderinae</taxon>
        <taxon>Caenorhabditis</taxon>
    </lineage>
</organism>
<feature type="region of interest" description="Disordered" evidence="1">
    <location>
        <begin position="1"/>
        <end position="25"/>
    </location>
</feature>
<dbReference type="EnsemblMetazoa" id="CJA38481.1">
    <property type="protein sequence ID" value="CJA38481.1"/>
    <property type="gene ID" value="WBGene00214328"/>
</dbReference>
<dbReference type="EnsemblMetazoa" id="CJA37560.1">
    <property type="protein sequence ID" value="CJA37560.1"/>
    <property type="gene ID" value="WBGene00213407"/>
</dbReference>
<feature type="compositionally biased region" description="Low complexity" evidence="1">
    <location>
        <begin position="14"/>
        <end position="25"/>
    </location>
</feature>
<keyword evidence="3" id="KW-1185">Reference proteome</keyword>
<dbReference type="InParanoid" id="A0A2Q4T5D4"/>
<sequence length="87" mass="9349">MNASSRSSDLQLSNNHHPTHVTTNNAITSSTWLGTIKGETSPIHTGSLRHSTHGINTVFRATRLTMTSEVPHDSALVEAATATELSR</sequence>
<dbReference type="EnsemblMetazoa" id="CJA39257.1">
    <property type="protein sequence ID" value="CJA39257.1"/>
    <property type="gene ID" value="WBGene00215104"/>
</dbReference>
<reference evidence="2" key="2">
    <citation type="submission" date="2022-06" db="UniProtKB">
        <authorList>
            <consortium name="EnsemblMetazoa"/>
        </authorList>
    </citation>
    <scope>IDENTIFICATION</scope>
    <source>
        <strain evidence="2">DF5081</strain>
    </source>
</reference>
<dbReference type="Proteomes" id="UP000005237">
    <property type="component" value="Unassembled WGS sequence"/>
</dbReference>
<evidence type="ECO:0000313" key="3">
    <source>
        <dbReference type="Proteomes" id="UP000005237"/>
    </source>
</evidence>
<dbReference type="EnsemblMetazoa" id="CJA37874.1">
    <property type="protein sequence ID" value="CJA37874.1"/>
    <property type="gene ID" value="WBGene00213721"/>
</dbReference>
<dbReference type="AlphaFoldDB" id="A0A2Q4T5D4"/>
<proteinExistence type="predicted"/>
<feature type="compositionally biased region" description="Polar residues" evidence="1">
    <location>
        <begin position="1"/>
        <end position="13"/>
    </location>
</feature>
<evidence type="ECO:0000256" key="1">
    <source>
        <dbReference type="SAM" id="MobiDB-lite"/>
    </source>
</evidence>